<feature type="transmembrane region" description="Helical" evidence="14">
    <location>
        <begin position="175"/>
        <end position="201"/>
    </location>
</feature>
<proteinExistence type="inferred from homology"/>
<evidence type="ECO:0000256" key="2">
    <source>
        <dbReference type="ARBA" id="ARBA00004922"/>
    </source>
</evidence>
<keyword evidence="10 14" id="KW-1133">Transmembrane helix</keyword>
<comment type="catalytic activity">
    <reaction evidence="13">
        <text>an alpha-D-Glc-(1-&gt;3)-alpha-D-Glc-(1-&gt;3)-alpha-D-Man-(1-&gt;2)-alpha-D-Man-(1-&gt;2)-alpha-D-Man-(1-&gt;3)-[alpha-D-Man-(1-&gt;2)-alpha-D-Man-(1-&gt;3)-[alpha-D-Man-(1-&gt;2)-alpha-D-Man-(1-&gt;6)]-alpha-D-Man-(1-&gt;6)]-beta-D-Man-(1-&gt;4)-beta-D-GlcNAc-(1-&gt;4)-alpha-D-GlcNAc-diphospho-di-trans,poly-cis-dolichol + a di-trans,poly-cis-dolichyl beta-D-glucosyl phosphate = a alpha-D-Glc-(1-&gt;2)-alpha-D-Glc-(1-&gt;3)-alpha-D-Glc-(1-&gt;3)-alpha-D-Man-(1-&gt;2)-alpha-D-Man-(1-&gt;2)-alpha-D-Man-(1-&gt;3)-[alpha-D-Man-(1-&gt;2)-alpha-D-Man-(1-&gt;3)-[alpha-D-Man-(1-&gt;2)-alpha-D-Man-(1-&gt;6)]-alpha-D-Man-(1-&gt;6)]-beta-D-Man-(1-&gt;4)-beta-D-GlcNAc-(1-&gt;4)-alpha-D-GlcNAc-diphospho-di-trans,poly-cis-dolichol + a di-trans,poly-cis-dolichyl phosphate + H(+)</text>
        <dbReference type="Rhea" id="RHEA:29543"/>
        <dbReference type="Rhea" id="RHEA-COMP:19498"/>
        <dbReference type="Rhea" id="RHEA-COMP:19502"/>
        <dbReference type="Rhea" id="RHEA-COMP:19512"/>
        <dbReference type="Rhea" id="RHEA-COMP:19522"/>
        <dbReference type="ChEBI" id="CHEBI:15378"/>
        <dbReference type="ChEBI" id="CHEBI:57525"/>
        <dbReference type="ChEBI" id="CHEBI:57683"/>
        <dbReference type="ChEBI" id="CHEBI:132522"/>
        <dbReference type="ChEBI" id="CHEBI:132523"/>
        <dbReference type="EC" id="2.4.1.256"/>
    </reaction>
    <physiologicalReaction direction="left-to-right" evidence="13">
        <dbReference type="Rhea" id="RHEA:29544"/>
    </physiologicalReaction>
</comment>
<feature type="transmembrane region" description="Helical" evidence="14">
    <location>
        <begin position="114"/>
        <end position="135"/>
    </location>
</feature>
<evidence type="ECO:0000256" key="14">
    <source>
        <dbReference type="PIRNR" id="PIRNR028810"/>
    </source>
</evidence>
<dbReference type="Pfam" id="PF04922">
    <property type="entry name" value="DIE2_ALG10"/>
    <property type="match status" value="1"/>
</dbReference>
<comment type="similarity">
    <text evidence="3 14">Belongs to the ALG10 glucosyltransferase family.</text>
</comment>
<dbReference type="InterPro" id="IPR016900">
    <property type="entry name" value="Alg10"/>
</dbReference>
<evidence type="ECO:0000313" key="16">
    <source>
        <dbReference type="Proteomes" id="UP001190700"/>
    </source>
</evidence>
<evidence type="ECO:0000256" key="11">
    <source>
        <dbReference type="ARBA" id="ARBA00023136"/>
    </source>
</evidence>
<evidence type="ECO:0000256" key="4">
    <source>
        <dbReference type="ARBA" id="ARBA00011967"/>
    </source>
</evidence>
<dbReference type="EC" id="2.4.1.256" evidence="4 14"/>
<evidence type="ECO:0000256" key="5">
    <source>
        <dbReference type="ARBA" id="ARBA00018512"/>
    </source>
</evidence>
<dbReference type="PANTHER" id="PTHR12989">
    <property type="entry name" value="ALPHA-1,2-GLUCOSYLTRANSFERASE ALG10"/>
    <property type="match status" value="1"/>
</dbReference>
<dbReference type="PIRSF" id="PIRSF028810">
    <property type="entry name" value="Alpha1_2_glucosyltferase_Alg10"/>
    <property type="match status" value="1"/>
</dbReference>
<feature type="transmembrane region" description="Helical" evidence="14">
    <location>
        <begin position="285"/>
        <end position="303"/>
    </location>
</feature>
<evidence type="ECO:0000313" key="15">
    <source>
        <dbReference type="EMBL" id="KAK3239547.1"/>
    </source>
</evidence>
<dbReference type="EMBL" id="LGRX02033883">
    <property type="protein sequence ID" value="KAK3239547.1"/>
    <property type="molecule type" value="Genomic_DNA"/>
</dbReference>
<dbReference type="Proteomes" id="UP001190700">
    <property type="component" value="Unassembled WGS sequence"/>
</dbReference>
<comment type="function">
    <text evidence="12">Dol-P-Glc:Glc(2)Man(9)GlcNAc(2)-PP-Dol alpha-1,2-glucosyltransferase that operates in the biosynthetic pathway of dolichol-linked oligosaccharides, the glycan precursors employed in protein asparagine (N)-glycosylation. The assembly of dolichol-linked oligosaccharides begins on the cytosolic side of the endoplasmic reticulum membrane and finishes in its lumen. The sequential addition of sugars to dolichol pyrophosphate produces dolichol-linked oligosaccharides containing fourteen sugars, including two GlcNAcs, nine mannoses and three glucoses. Once assembled, the oligosaccharide is transferred from the lipid to nascent proteins by oligosaccharyltransferases. In the lumen of the endoplasmic reticulum, adds the third and last glucose residue from dolichyl phosphate glucose (Dol-P-Glc) onto the lipid-linked oligosaccharide intermediate Glc(2)Man(9)GlcNAc(2)-PP-Dol to produce Glc(3)Man(9)GlcNAc(2)-PP-Dol.</text>
</comment>
<feature type="transmembrane region" description="Helical" evidence="14">
    <location>
        <begin position="372"/>
        <end position="389"/>
    </location>
</feature>
<keyword evidence="8 14" id="KW-0812">Transmembrane</keyword>
<keyword evidence="16" id="KW-1185">Reference proteome</keyword>
<evidence type="ECO:0000256" key="10">
    <source>
        <dbReference type="ARBA" id="ARBA00022989"/>
    </source>
</evidence>
<evidence type="ECO:0000256" key="6">
    <source>
        <dbReference type="ARBA" id="ARBA00022676"/>
    </source>
</evidence>
<keyword evidence="11 14" id="KW-0472">Membrane</keyword>
<accession>A0AAE0BPW7</accession>
<protein>
    <recommendedName>
        <fullName evidence="5 14">Dol-P-Glc:Glc(2)Man(9)GlcNAc(2)-PP-Dol alpha-1,2-glucosyltransferase</fullName>
        <ecNumber evidence="4 14">2.4.1.256</ecNumber>
    </recommendedName>
</protein>
<dbReference type="GO" id="GO:0006488">
    <property type="term" value="P:dolichol-linked oligosaccharide biosynthetic process"/>
    <property type="evidence" value="ECO:0007669"/>
    <property type="project" value="UniProtKB-UniRule"/>
</dbReference>
<feature type="transmembrane region" description="Helical" evidence="14">
    <location>
        <begin position="245"/>
        <end position="265"/>
    </location>
</feature>
<evidence type="ECO:0000256" key="3">
    <source>
        <dbReference type="ARBA" id="ARBA00010600"/>
    </source>
</evidence>
<comment type="caution">
    <text evidence="15">The sequence shown here is derived from an EMBL/GenBank/DDBJ whole genome shotgun (WGS) entry which is preliminary data.</text>
</comment>
<evidence type="ECO:0000256" key="12">
    <source>
        <dbReference type="ARBA" id="ARBA00044727"/>
    </source>
</evidence>
<feature type="transmembrane region" description="Helical" evidence="14">
    <location>
        <begin position="401"/>
        <end position="420"/>
    </location>
</feature>
<comment type="pathway">
    <text evidence="2">Protein modification; protein glycosylation.</text>
</comment>
<dbReference type="AlphaFoldDB" id="A0AAE0BPW7"/>
<gene>
    <name evidence="15" type="ORF">CYMTET_50535</name>
</gene>
<keyword evidence="7" id="KW-0808">Transferase</keyword>
<comment type="subcellular location">
    <subcellularLocation>
        <location evidence="1">Endoplasmic reticulum membrane</location>
        <topology evidence="1">Multi-pass membrane protein</topology>
    </subcellularLocation>
</comment>
<name>A0AAE0BPW7_9CHLO</name>
<dbReference type="GO" id="GO:0106073">
    <property type="term" value="F:dolichyl pyrophosphate Glc2Man9GlcNAc2 alpha-1,2-glucosyltransferase activity"/>
    <property type="evidence" value="ECO:0007669"/>
    <property type="project" value="UniProtKB-UniRule"/>
</dbReference>
<feature type="transmembrane region" description="Helical" evidence="14">
    <location>
        <begin position="440"/>
        <end position="462"/>
    </location>
</feature>
<dbReference type="GO" id="GO:0005789">
    <property type="term" value="C:endoplasmic reticulum membrane"/>
    <property type="evidence" value="ECO:0007669"/>
    <property type="project" value="UniProtKB-SubCell"/>
</dbReference>
<feature type="transmembrane region" description="Helical" evidence="14">
    <location>
        <begin position="207"/>
        <end position="225"/>
    </location>
</feature>
<feature type="transmembrane region" description="Helical" evidence="14">
    <location>
        <begin position="147"/>
        <end position="168"/>
    </location>
</feature>
<evidence type="ECO:0000256" key="8">
    <source>
        <dbReference type="ARBA" id="ARBA00022692"/>
    </source>
</evidence>
<reference evidence="15 16" key="1">
    <citation type="journal article" date="2015" name="Genome Biol. Evol.">
        <title>Comparative Genomics of a Bacterivorous Green Alga Reveals Evolutionary Causalities and Consequences of Phago-Mixotrophic Mode of Nutrition.</title>
        <authorList>
            <person name="Burns J.A."/>
            <person name="Paasch A."/>
            <person name="Narechania A."/>
            <person name="Kim E."/>
        </authorList>
    </citation>
    <scope>NUCLEOTIDE SEQUENCE [LARGE SCALE GENOMIC DNA]</scope>
    <source>
        <strain evidence="15 16">PLY_AMNH</strain>
    </source>
</reference>
<evidence type="ECO:0000256" key="1">
    <source>
        <dbReference type="ARBA" id="ARBA00004477"/>
    </source>
</evidence>
<keyword evidence="9" id="KW-0256">Endoplasmic reticulum</keyword>
<evidence type="ECO:0000256" key="13">
    <source>
        <dbReference type="ARBA" id="ARBA00048064"/>
    </source>
</evidence>
<feature type="transmembrane region" description="Helical" evidence="14">
    <location>
        <begin position="324"/>
        <end position="352"/>
    </location>
</feature>
<keyword evidence="6 14" id="KW-0328">Glycosyltransferase</keyword>
<feature type="transmembrane region" description="Helical" evidence="14">
    <location>
        <begin position="21"/>
        <end position="42"/>
    </location>
</feature>
<dbReference type="PANTHER" id="PTHR12989:SF10">
    <property type="entry name" value="DOL-P-GLC:GLC(2)MAN(9)GLCNAC(2)-PP-DOL ALPHA-1,2-GLUCOSYLTRANSFERASE-RELATED"/>
    <property type="match status" value="1"/>
</dbReference>
<sequence>MTAQLRSAFRYIRRNVSFSLSLHELVLLAVLFGIYVAVATLFNKYAPLPYMDEVFHIPQTQRYCSGDWWHWDPKITTFPGLYLLGFLQARLVGLFLAGAAPGQSELQELACSATALRATNVILALACVILIRRIVSTLQPALSDLAISLKALVLTVYPLHFFYTFMFYTDVGSLMWILASYLASLHKAPASCAAAAAMAVLFRQTNAVWATFILGSSVLGLVDKFGLIDDPVKILRKAFDRRSDILEHCGALAMVPVLFAAFVLWNGSVVVGDKEAHQATLHLMQLLYFPACATAFLAPVHFGPRRVRRFTQLVASFFFSKPHYLRFSGAVAILAALPKFVDLFTVAHPYLLADNRHYTFYIWRKLLNAAPYARYLPLPVYLFSLWSLLDAMRDLKQKPWVLGYAAAVALTLAPASLLELRYFTVPFFFAALHTDISECQLVLILAMFVVINISTITVYLMYPFTWPDGSVARFMW</sequence>
<evidence type="ECO:0000256" key="9">
    <source>
        <dbReference type="ARBA" id="ARBA00022824"/>
    </source>
</evidence>
<organism evidence="15 16">
    <name type="scientific">Cymbomonas tetramitiformis</name>
    <dbReference type="NCBI Taxonomy" id="36881"/>
    <lineage>
        <taxon>Eukaryota</taxon>
        <taxon>Viridiplantae</taxon>
        <taxon>Chlorophyta</taxon>
        <taxon>Pyramimonadophyceae</taxon>
        <taxon>Pyramimonadales</taxon>
        <taxon>Pyramimonadaceae</taxon>
        <taxon>Cymbomonas</taxon>
    </lineage>
</organism>
<feature type="transmembrane region" description="Helical" evidence="14">
    <location>
        <begin position="81"/>
        <end position="102"/>
    </location>
</feature>
<evidence type="ECO:0000256" key="7">
    <source>
        <dbReference type="ARBA" id="ARBA00022679"/>
    </source>
</evidence>